<dbReference type="Pfam" id="PF12327">
    <property type="entry name" value="FtsZ_C"/>
    <property type="match status" value="1"/>
</dbReference>
<dbReference type="SMART" id="SM00865">
    <property type="entry name" value="Tubulin_C"/>
    <property type="match status" value="1"/>
</dbReference>
<protein>
    <recommendedName>
        <fullName evidence="8 9">Cell division protein FtsZ</fullName>
    </recommendedName>
</protein>
<keyword evidence="2 8" id="KW-0963">Cytoplasm</keyword>
<name>A0A402B3J4_9CHLR</name>
<dbReference type="PROSITE" id="PS01135">
    <property type="entry name" value="FTSZ_2"/>
    <property type="match status" value="1"/>
</dbReference>
<dbReference type="GO" id="GO:0043093">
    <property type="term" value="P:FtsZ-dependent cytokinesis"/>
    <property type="evidence" value="ECO:0007669"/>
    <property type="project" value="UniProtKB-UniRule"/>
</dbReference>
<dbReference type="PROSITE" id="PS01134">
    <property type="entry name" value="FTSZ_1"/>
    <property type="match status" value="1"/>
</dbReference>
<evidence type="ECO:0000313" key="15">
    <source>
        <dbReference type="Proteomes" id="UP000287171"/>
    </source>
</evidence>
<evidence type="ECO:0000256" key="9">
    <source>
        <dbReference type="NCBIfam" id="TIGR00065"/>
    </source>
</evidence>
<dbReference type="OrthoDB" id="9813375at2"/>
<dbReference type="InterPro" id="IPR008280">
    <property type="entry name" value="Tub_FtsZ_C"/>
</dbReference>
<feature type="binding site" evidence="8">
    <location>
        <begin position="109"/>
        <end position="111"/>
    </location>
    <ligand>
        <name>GTP</name>
        <dbReference type="ChEBI" id="CHEBI:37565"/>
    </ligand>
</feature>
<dbReference type="InterPro" id="IPR003008">
    <property type="entry name" value="Tubulin_FtsZ_GTPase"/>
</dbReference>
<organism evidence="14 15">
    <name type="scientific">Dictyobacter alpinus</name>
    <dbReference type="NCBI Taxonomy" id="2014873"/>
    <lineage>
        <taxon>Bacteria</taxon>
        <taxon>Bacillati</taxon>
        <taxon>Chloroflexota</taxon>
        <taxon>Ktedonobacteria</taxon>
        <taxon>Ktedonobacterales</taxon>
        <taxon>Dictyobacteraceae</taxon>
        <taxon>Dictyobacter</taxon>
    </lineage>
</organism>
<dbReference type="GO" id="GO:0051258">
    <property type="term" value="P:protein polymerization"/>
    <property type="evidence" value="ECO:0007669"/>
    <property type="project" value="UniProtKB-UniRule"/>
</dbReference>
<dbReference type="Gene3D" id="3.40.50.1440">
    <property type="entry name" value="Tubulin/FtsZ, GTPase domain"/>
    <property type="match status" value="1"/>
</dbReference>
<dbReference type="EMBL" id="BIFT01000001">
    <property type="protein sequence ID" value="GCE25916.1"/>
    <property type="molecule type" value="Genomic_DNA"/>
</dbReference>
<dbReference type="HAMAP" id="MF_00909">
    <property type="entry name" value="FtsZ"/>
    <property type="match status" value="1"/>
</dbReference>
<feature type="binding site" evidence="8">
    <location>
        <position position="188"/>
    </location>
    <ligand>
        <name>GTP</name>
        <dbReference type="ChEBI" id="CHEBI:37565"/>
    </ligand>
</feature>
<dbReference type="PANTHER" id="PTHR30314">
    <property type="entry name" value="CELL DIVISION PROTEIN FTSZ-RELATED"/>
    <property type="match status" value="1"/>
</dbReference>
<keyword evidence="5 8" id="KW-0342">GTP-binding</keyword>
<dbReference type="PRINTS" id="PR00423">
    <property type="entry name" value="CELLDVISFTSZ"/>
</dbReference>
<dbReference type="GO" id="GO:0000917">
    <property type="term" value="P:division septum assembly"/>
    <property type="evidence" value="ECO:0007669"/>
    <property type="project" value="UniProtKB-KW"/>
</dbReference>
<dbReference type="SUPFAM" id="SSF55307">
    <property type="entry name" value="Tubulin C-terminal domain-like"/>
    <property type="match status" value="1"/>
</dbReference>
<dbReference type="InterPro" id="IPR036525">
    <property type="entry name" value="Tubulin/FtsZ_GTPase_sf"/>
</dbReference>
<dbReference type="Proteomes" id="UP000287171">
    <property type="component" value="Unassembled WGS sequence"/>
</dbReference>
<keyword evidence="4 8" id="KW-0547">Nucleotide-binding</keyword>
<dbReference type="InterPro" id="IPR024757">
    <property type="entry name" value="FtsZ_C"/>
</dbReference>
<keyword evidence="15" id="KW-1185">Reference proteome</keyword>
<evidence type="ECO:0000256" key="4">
    <source>
        <dbReference type="ARBA" id="ARBA00022741"/>
    </source>
</evidence>
<evidence type="ECO:0000259" key="12">
    <source>
        <dbReference type="SMART" id="SM00864"/>
    </source>
</evidence>
<evidence type="ECO:0000256" key="3">
    <source>
        <dbReference type="ARBA" id="ARBA00022618"/>
    </source>
</evidence>
<comment type="subcellular location">
    <subcellularLocation>
        <location evidence="8">Cytoplasm</location>
    </subcellularLocation>
    <text evidence="8">Assembles at midcell at the inner surface of the cytoplasmic membrane.</text>
</comment>
<feature type="compositionally biased region" description="Acidic residues" evidence="11">
    <location>
        <begin position="449"/>
        <end position="459"/>
    </location>
</feature>
<gene>
    <name evidence="8" type="primary">ftsZ</name>
    <name evidence="14" type="ORF">KDA_14000</name>
</gene>
<dbReference type="GO" id="GO:0005737">
    <property type="term" value="C:cytoplasm"/>
    <property type="evidence" value="ECO:0007669"/>
    <property type="project" value="UniProtKB-SubCell"/>
</dbReference>
<dbReference type="InterPro" id="IPR045061">
    <property type="entry name" value="FtsZ/CetZ"/>
</dbReference>
<dbReference type="SMART" id="SM00864">
    <property type="entry name" value="Tubulin"/>
    <property type="match status" value="1"/>
</dbReference>
<evidence type="ECO:0000256" key="1">
    <source>
        <dbReference type="ARBA" id="ARBA00009690"/>
    </source>
</evidence>
<dbReference type="AlphaFoldDB" id="A0A402B3J4"/>
<proteinExistence type="inferred from homology"/>
<feature type="binding site" evidence="8">
    <location>
        <position position="144"/>
    </location>
    <ligand>
        <name>GTP</name>
        <dbReference type="ChEBI" id="CHEBI:37565"/>
    </ligand>
</feature>
<keyword evidence="3 8" id="KW-0132">Cell division</keyword>
<evidence type="ECO:0000256" key="5">
    <source>
        <dbReference type="ARBA" id="ARBA00023134"/>
    </source>
</evidence>
<feature type="region of interest" description="Disordered" evidence="11">
    <location>
        <begin position="318"/>
        <end position="525"/>
    </location>
</feature>
<evidence type="ECO:0000256" key="2">
    <source>
        <dbReference type="ARBA" id="ARBA00022490"/>
    </source>
</evidence>
<dbReference type="GO" id="GO:0003924">
    <property type="term" value="F:GTPase activity"/>
    <property type="evidence" value="ECO:0007669"/>
    <property type="project" value="UniProtKB-UniRule"/>
</dbReference>
<feature type="compositionally biased region" description="Polar residues" evidence="11">
    <location>
        <begin position="346"/>
        <end position="381"/>
    </location>
</feature>
<dbReference type="NCBIfam" id="TIGR00065">
    <property type="entry name" value="ftsZ"/>
    <property type="match status" value="1"/>
</dbReference>
<feature type="domain" description="Tubulin/FtsZ 2-layer sandwich" evidence="13">
    <location>
        <begin position="208"/>
        <end position="325"/>
    </location>
</feature>
<dbReference type="GO" id="GO:0005525">
    <property type="term" value="F:GTP binding"/>
    <property type="evidence" value="ECO:0007669"/>
    <property type="project" value="UniProtKB-UniRule"/>
</dbReference>
<keyword evidence="6 8" id="KW-0717">Septation</keyword>
<dbReference type="InterPro" id="IPR020805">
    <property type="entry name" value="Cell_div_FtsZ_CS"/>
</dbReference>
<comment type="similarity">
    <text evidence="1 8 10">Belongs to the FtsZ family.</text>
</comment>
<comment type="function">
    <text evidence="8 10">Essential cell division protein that forms a contractile ring structure (Z ring) at the future cell division site. The regulation of the ring assembly controls the timing and the location of cell division. One of the functions of the FtsZ ring is to recruit other cell division proteins to the septum to produce a new cell wall between the dividing cells. Binds GTP and shows GTPase activity.</text>
</comment>
<accession>A0A402B3J4</accession>
<dbReference type="CDD" id="cd02201">
    <property type="entry name" value="FtsZ_type1"/>
    <property type="match status" value="1"/>
</dbReference>
<comment type="caution">
    <text evidence="14">The sequence shown here is derived from an EMBL/GenBank/DDBJ whole genome shotgun (WGS) entry which is preliminary data.</text>
</comment>
<feature type="binding site" evidence="8">
    <location>
        <position position="140"/>
    </location>
    <ligand>
        <name>GTP</name>
        <dbReference type="ChEBI" id="CHEBI:37565"/>
    </ligand>
</feature>
<evidence type="ECO:0000256" key="8">
    <source>
        <dbReference type="HAMAP-Rule" id="MF_00909"/>
    </source>
</evidence>
<dbReference type="SUPFAM" id="SSF52490">
    <property type="entry name" value="Tubulin nucleotide-binding domain-like"/>
    <property type="match status" value="1"/>
</dbReference>
<reference evidence="15" key="1">
    <citation type="submission" date="2018-12" db="EMBL/GenBank/DDBJ databases">
        <title>Tengunoibacter tsumagoiensis gen. nov., sp. nov., Dictyobacter kobayashii sp. nov., D. alpinus sp. nov., and D. joshuensis sp. nov. and description of Dictyobacteraceae fam. nov. within the order Ktedonobacterales isolated from Tengu-no-mugimeshi.</title>
        <authorList>
            <person name="Wang C.M."/>
            <person name="Zheng Y."/>
            <person name="Sakai Y."/>
            <person name="Toyoda A."/>
            <person name="Minakuchi Y."/>
            <person name="Abe K."/>
            <person name="Yokota A."/>
            <person name="Yabe S."/>
        </authorList>
    </citation>
    <scope>NUCLEOTIDE SEQUENCE [LARGE SCALE GENOMIC DNA]</scope>
    <source>
        <strain evidence="15">Uno16</strain>
    </source>
</reference>
<sequence length="525" mass="55727">MLPMGNHQLEGFAQIRVIGVGGGGSNAVNRMIQAGMTGIEFIAINTDAQALLLTEAPHRIRIGDKLTRGLGAGGNPGVGMKAAEENAEDIYEALKGSDMVFITAGMGGGTGTGASPVVAQIAREVGALTVGVVTRPFTFEGKKRLLSAEEGINNLKQHVDTLITVPNDRLLQVADKRTPLADAFRLADDVLRQGIQGISDLITVPGLINLDFADVKTIMSAAGSALMAIGEATGESRAIDAAHIAISSPLLDIDISGARGVLFNITGGMDMTLFEVNEAADIISQAAHPEANIIFGAVQDANYEGKVKITVIATGFDQSPPARSMTGVHTFNDNKRPEYDRDRLYTVSNSAGRPSSNAPLRQRPSQGYQPPVTPSLQQVDNHPTGPMPPIQRSQQPAQRNPVAKSESASNPSLPPYGSSPEHPVRPRVPGSGYTPAPPSVPMVNSGNLDSDEDDMEMLDQDVPTPDMDILPTPEMEDKAVRPRVGGQPHRHVRRLDRGAASELSRGNRNTPSGDVIDIPAFLRKR</sequence>
<dbReference type="PANTHER" id="PTHR30314:SF3">
    <property type="entry name" value="MITOCHONDRIAL DIVISION PROTEIN FSZA"/>
    <property type="match status" value="1"/>
</dbReference>
<evidence type="ECO:0000256" key="6">
    <source>
        <dbReference type="ARBA" id="ARBA00023210"/>
    </source>
</evidence>
<feature type="binding site" evidence="8">
    <location>
        <begin position="22"/>
        <end position="26"/>
    </location>
    <ligand>
        <name>GTP</name>
        <dbReference type="ChEBI" id="CHEBI:37565"/>
    </ligand>
</feature>
<dbReference type="InterPro" id="IPR037103">
    <property type="entry name" value="Tubulin/FtsZ-like_C"/>
</dbReference>
<keyword evidence="7 8" id="KW-0131">Cell cycle</keyword>
<evidence type="ECO:0000256" key="10">
    <source>
        <dbReference type="RuleBase" id="RU000631"/>
    </source>
</evidence>
<evidence type="ECO:0000313" key="14">
    <source>
        <dbReference type="EMBL" id="GCE25916.1"/>
    </source>
</evidence>
<dbReference type="Gene3D" id="3.30.1330.20">
    <property type="entry name" value="Tubulin/FtsZ, C-terminal domain"/>
    <property type="match status" value="1"/>
</dbReference>
<evidence type="ECO:0000256" key="11">
    <source>
        <dbReference type="SAM" id="MobiDB-lite"/>
    </source>
</evidence>
<evidence type="ECO:0000259" key="13">
    <source>
        <dbReference type="SMART" id="SM00865"/>
    </source>
</evidence>
<comment type="subunit">
    <text evidence="8">Homodimer. Polymerizes to form a dynamic ring structure in a strictly GTP-dependent manner. Interacts directly with several other division proteins.</text>
</comment>
<feature type="compositionally biased region" description="Basic and acidic residues" evidence="11">
    <location>
        <begin position="332"/>
        <end position="344"/>
    </location>
</feature>
<feature type="domain" description="Tubulin/FtsZ GTPase" evidence="12">
    <location>
        <begin position="14"/>
        <end position="206"/>
    </location>
</feature>
<dbReference type="InterPro" id="IPR018316">
    <property type="entry name" value="Tubulin/FtsZ_2-layer-sand-dom"/>
</dbReference>
<evidence type="ECO:0000256" key="7">
    <source>
        <dbReference type="ARBA" id="ARBA00023306"/>
    </source>
</evidence>
<dbReference type="InterPro" id="IPR000158">
    <property type="entry name" value="Cell_div_FtsZ"/>
</dbReference>
<dbReference type="FunFam" id="3.40.50.1440:FF:000023">
    <property type="entry name" value="Cell division protein FtsZ"/>
    <property type="match status" value="1"/>
</dbReference>
<dbReference type="Pfam" id="PF00091">
    <property type="entry name" value="Tubulin"/>
    <property type="match status" value="1"/>
</dbReference>
<dbReference type="GO" id="GO:0032153">
    <property type="term" value="C:cell division site"/>
    <property type="evidence" value="ECO:0007669"/>
    <property type="project" value="UniProtKB-UniRule"/>
</dbReference>